<dbReference type="AlphaFoldDB" id="A0A0D2PK85"/>
<dbReference type="Proteomes" id="UP000054270">
    <property type="component" value="Unassembled WGS sequence"/>
</dbReference>
<proteinExistence type="predicted"/>
<keyword evidence="2" id="KW-1185">Reference proteome</keyword>
<dbReference type="EMBL" id="KN817568">
    <property type="protein sequence ID" value="KJA20390.1"/>
    <property type="molecule type" value="Genomic_DNA"/>
</dbReference>
<evidence type="ECO:0000313" key="2">
    <source>
        <dbReference type="Proteomes" id="UP000054270"/>
    </source>
</evidence>
<protein>
    <submittedName>
        <fullName evidence="1">Uncharacterized protein</fullName>
    </submittedName>
</protein>
<accession>A0A0D2PK85</accession>
<evidence type="ECO:0000313" key="1">
    <source>
        <dbReference type="EMBL" id="KJA20390.1"/>
    </source>
</evidence>
<gene>
    <name evidence="1" type="ORF">HYPSUDRAFT_203876</name>
</gene>
<sequence length="186" mass="20183">MHALSSAKHAFRFLMHICTPVAVAPRERRLLHGPAVTCHLSHAQGLKAVCAAVPTLRALYCNVHGSLFPSLSGRPQLLRRVPRTLPPLVPASPHPPSTSLPITLPYSTSNIANVSKCSDPHSAPLMLITRYLGLLGTLAPTSTRSEPGLLRTRVDVPPTEPIPRAHARCAPIVIDHTVCRLSIRFY</sequence>
<reference evidence="2" key="1">
    <citation type="submission" date="2014-04" db="EMBL/GenBank/DDBJ databases">
        <title>Evolutionary Origins and Diversification of the Mycorrhizal Mutualists.</title>
        <authorList>
            <consortium name="DOE Joint Genome Institute"/>
            <consortium name="Mycorrhizal Genomics Consortium"/>
            <person name="Kohler A."/>
            <person name="Kuo A."/>
            <person name="Nagy L.G."/>
            <person name="Floudas D."/>
            <person name="Copeland A."/>
            <person name="Barry K.W."/>
            <person name="Cichocki N."/>
            <person name="Veneault-Fourrey C."/>
            <person name="LaButti K."/>
            <person name="Lindquist E.A."/>
            <person name="Lipzen A."/>
            <person name="Lundell T."/>
            <person name="Morin E."/>
            <person name="Murat C."/>
            <person name="Riley R."/>
            <person name="Ohm R."/>
            <person name="Sun H."/>
            <person name="Tunlid A."/>
            <person name="Henrissat B."/>
            <person name="Grigoriev I.V."/>
            <person name="Hibbett D.S."/>
            <person name="Martin F."/>
        </authorList>
    </citation>
    <scope>NUCLEOTIDE SEQUENCE [LARGE SCALE GENOMIC DNA]</scope>
    <source>
        <strain evidence="2">FD-334 SS-4</strain>
    </source>
</reference>
<name>A0A0D2PK85_HYPSF</name>
<organism evidence="1 2">
    <name type="scientific">Hypholoma sublateritium (strain FD-334 SS-4)</name>
    <dbReference type="NCBI Taxonomy" id="945553"/>
    <lineage>
        <taxon>Eukaryota</taxon>
        <taxon>Fungi</taxon>
        <taxon>Dikarya</taxon>
        <taxon>Basidiomycota</taxon>
        <taxon>Agaricomycotina</taxon>
        <taxon>Agaricomycetes</taxon>
        <taxon>Agaricomycetidae</taxon>
        <taxon>Agaricales</taxon>
        <taxon>Agaricineae</taxon>
        <taxon>Strophariaceae</taxon>
        <taxon>Hypholoma</taxon>
    </lineage>
</organism>